<evidence type="ECO:0000313" key="7">
    <source>
        <dbReference type="EMBL" id="CAA0839928.1"/>
    </source>
</evidence>
<dbReference type="Gene3D" id="2.40.70.10">
    <property type="entry name" value="Acid Proteases"/>
    <property type="match status" value="2"/>
</dbReference>
<dbReference type="PANTHER" id="PTHR47967">
    <property type="entry name" value="OS07G0603500 PROTEIN-RELATED"/>
    <property type="match status" value="1"/>
</dbReference>
<reference evidence="7" key="1">
    <citation type="submission" date="2019-12" db="EMBL/GenBank/DDBJ databases">
        <authorList>
            <person name="Scholes J."/>
        </authorList>
    </citation>
    <scope>NUCLEOTIDE SEQUENCE</scope>
</reference>
<dbReference type="InterPro" id="IPR021109">
    <property type="entry name" value="Peptidase_aspartic_dom_sf"/>
</dbReference>
<dbReference type="GO" id="GO:0008233">
    <property type="term" value="F:peptidase activity"/>
    <property type="evidence" value="ECO:0007669"/>
    <property type="project" value="UniProtKB-KW"/>
</dbReference>
<dbReference type="PANTHER" id="PTHR47967:SF36">
    <property type="entry name" value="PEPTIDASE A1 DOMAIN-CONTAINING PROTEIN"/>
    <property type="match status" value="1"/>
</dbReference>
<comment type="caution">
    <text evidence="7">The sequence shown here is derived from an EMBL/GenBank/DDBJ whole genome shotgun (WGS) entry which is preliminary data.</text>
</comment>
<keyword evidence="3" id="KW-0378">Hydrolase</keyword>
<evidence type="ECO:0000256" key="2">
    <source>
        <dbReference type="ARBA" id="ARBA00022670"/>
    </source>
</evidence>
<gene>
    <name evidence="7" type="ORF">SHERM_06391</name>
</gene>
<feature type="chain" id="PRO_5040461705" evidence="5">
    <location>
        <begin position="26"/>
        <end position="377"/>
    </location>
</feature>
<dbReference type="GO" id="GO:0005576">
    <property type="term" value="C:extracellular region"/>
    <property type="evidence" value="ECO:0007669"/>
    <property type="project" value="TreeGrafter"/>
</dbReference>
<dbReference type="Pfam" id="PF14541">
    <property type="entry name" value="TAXi_C"/>
    <property type="match status" value="1"/>
</dbReference>
<dbReference type="EMBL" id="CACSLK010031655">
    <property type="protein sequence ID" value="CAA0839928.1"/>
    <property type="molecule type" value="Genomic_DNA"/>
</dbReference>
<evidence type="ECO:0000256" key="5">
    <source>
        <dbReference type="SAM" id="SignalP"/>
    </source>
</evidence>
<comment type="similarity">
    <text evidence="1">Belongs to the peptidase A1 family.</text>
</comment>
<feature type="signal peptide" evidence="5">
    <location>
        <begin position="1"/>
        <end position="25"/>
    </location>
</feature>
<proteinExistence type="inferred from homology"/>
<evidence type="ECO:0000313" key="8">
    <source>
        <dbReference type="Proteomes" id="UP001153555"/>
    </source>
</evidence>
<dbReference type="GO" id="GO:0006508">
    <property type="term" value="P:proteolysis"/>
    <property type="evidence" value="ECO:0007669"/>
    <property type="project" value="UniProtKB-KW"/>
</dbReference>
<feature type="domain" description="Peptidase A1" evidence="6">
    <location>
        <begin position="77"/>
        <end position="377"/>
    </location>
</feature>
<dbReference type="InterPro" id="IPR032799">
    <property type="entry name" value="TAXi_C"/>
</dbReference>
<feature type="region of interest" description="Disordered" evidence="4">
    <location>
        <begin position="338"/>
        <end position="377"/>
    </location>
</feature>
<dbReference type="OrthoDB" id="2747330at2759"/>
<dbReference type="PROSITE" id="PS51767">
    <property type="entry name" value="PEPTIDASE_A1"/>
    <property type="match status" value="1"/>
</dbReference>
<keyword evidence="8" id="KW-1185">Reference proteome</keyword>
<dbReference type="InterPro" id="IPR033121">
    <property type="entry name" value="PEPTIDASE_A1"/>
</dbReference>
<accession>A0A9N7NX13</accession>
<dbReference type="Proteomes" id="UP001153555">
    <property type="component" value="Unassembled WGS sequence"/>
</dbReference>
<evidence type="ECO:0000256" key="1">
    <source>
        <dbReference type="ARBA" id="ARBA00007447"/>
    </source>
</evidence>
<evidence type="ECO:0000256" key="4">
    <source>
        <dbReference type="SAM" id="MobiDB-lite"/>
    </source>
</evidence>
<dbReference type="SUPFAM" id="SSF50630">
    <property type="entry name" value="Acid proteases"/>
    <property type="match status" value="1"/>
</dbReference>
<name>A0A9N7NX13_STRHE</name>
<dbReference type="AlphaFoldDB" id="A0A9N7NX13"/>
<keyword evidence="5" id="KW-0732">Signal</keyword>
<keyword evidence="2 7" id="KW-0645">Protease</keyword>
<dbReference type="InterPro" id="IPR032861">
    <property type="entry name" value="TAXi_N"/>
</dbReference>
<dbReference type="Pfam" id="PF14543">
    <property type="entry name" value="TAXi_N"/>
    <property type="match status" value="1"/>
</dbReference>
<evidence type="ECO:0000259" key="6">
    <source>
        <dbReference type="PROSITE" id="PS51767"/>
    </source>
</evidence>
<sequence>MSSSCVCWLLLLLLLLPVLFSPCWANSITLSLTTQSHHHSQNSSRLSLMAYASITRARHLKKCTSASTPLFPVDGEYSTTLEFGTPPQRLGFIMDTGSSLNWFPCGANYKCTFCGNATNIRTFNPKLSSSSKNASCSSPQVKRIIPDFPLCKSCWQHPTSKCSKQYLHYRQPYGSGITTGQFMLESLTLSAAGKNNIVPDLFVGCSNSSDHLTPYGMAGFGRGRESLPSQLGLKSFSYCPVSHRYDDDKKIHSDLVLNWGLGDGGYNVNVINYTPFAQNPNISPEFLEYYYVNLLEIHVGSVKISIPNKYLKPNDNGYGGTIVDSGTTFTIMEKVLATGGRHQQSHRRPPPIEPPNAATSRVAGASQVPTHSKPPPP</sequence>
<organism evidence="7 8">
    <name type="scientific">Striga hermonthica</name>
    <name type="common">Purple witchweed</name>
    <name type="synonym">Buchnera hermonthica</name>
    <dbReference type="NCBI Taxonomy" id="68872"/>
    <lineage>
        <taxon>Eukaryota</taxon>
        <taxon>Viridiplantae</taxon>
        <taxon>Streptophyta</taxon>
        <taxon>Embryophyta</taxon>
        <taxon>Tracheophyta</taxon>
        <taxon>Spermatophyta</taxon>
        <taxon>Magnoliopsida</taxon>
        <taxon>eudicotyledons</taxon>
        <taxon>Gunneridae</taxon>
        <taxon>Pentapetalae</taxon>
        <taxon>asterids</taxon>
        <taxon>lamiids</taxon>
        <taxon>Lamiales</taxon>
        <taxon>Orobanchaceae</taxon>
        <taxon>Buchnereae</taxon>
        <taxon>Striga</taxon>
    </lineage>
</organism>
<evidence type="ECO:0000256" key="3">
    <source>
        <dbReference type="ARBA" id="ARBA00022801"/>
    </source>
</evidence>
<dbReference type="InterPro" id="IPR051708">
    <property type="entry name" value="Plant_Aspart_Prot_A1"/>
</dbReference>
<protein>
    <submittedName>
        <fullName evidence="7">Eukaryotic aspartyl protease family protein</fullName>
    </submittedName>
</protein>